<evidence type="ECO:0000313" key="5">
    <source>
        <dbReference type="EMBL" id="RDW27382.1"/>
    </source>
</evidence>
<dbReference type="InterPro" id="IPR050568">
    <property type="entry name" value="Transcr_DNA_Rep_Reg"/>
</dbReference>
<dbReference type="PANTHER" id="PTHR10252">
    <property type="entry name" value="HISTONE-LIKE TRANSCRIPTION FACTOR CCAAT-RELATED"/>
    <property type="match status" value="1"/>
</dbReference>
<dbReference type="Gene3D" id="1.10.20.10">
    <property type="entry name" value="Histone, subunit A"/>
    <property type="match status" value="1"/>
</dbReference>
<sequence>MRDSEEVETVEETVEETVDTHEAPEEENNAQIKESGASTETPTTAADKTPNIKLPLARTKRIVNQDDDVSLVSVAAYAAINAATQDFVRYLSEQAGLMARMDQRKTLAYKDVAEAIAKNPKLEFLQDIIPRTIPARSLQSRGVQVPKEPTGNISLTNFFKPSGAGASAGSNAGTGTSTPVRASTATSTPVPEDSVEGSAVAIEID</sequence>
<accession>A0A371CAZ4</accession>
<dbReference type="EMBL" id="KZ858964">
    <property type="protein sequence ID" value="RDW27382.1"/>
    <property type="molecule type" value="Genomic_DNA"/>
</dbReference>
<keyword evidence="2" id="KW-0539">Nucleus</keyword>
<dbReference type="PANTHER" id="PTHR10252:SF54">
    <property type="entry name" value="CHROMATIN ACCESSIBILITY COMPLEX PROTEIN 1"/>
    <property type="match status" value="1"/>
</dbReference>
<organism evidence="5 6">
    <name type="scientific">Yarrowia lipolytica</name>
    <name type="common">Candida lipolytica</name>
    <dbReference type="NCBI Taxonomy" id="4952"/>
    <lineage>
        <taxon>Eukaryota</taxon>
        <taxon>Fungi</taxon>
        <taxon>Dikarya</taxon>
        <taxon>Ascomycota</taxon>
        <taxon>Saccharomycotina</taxon>
        <taxon>Dipodascomycetes</taxon>
        <taxon>Dipodascales</taxon>
        <taxon>Dipodascales incertae sedis</taxon>
        <taxon>Yarrowia</taxon>
    </lineage>
</organism>
<feature type="compositionally biased region" description="Polar residues" evidence="3">
    <location>
        <begin position="29"/>
        <end position="46"/>
    </location>
</feature>
<proteinExistence type="predicted"/>
<dbReference type="GO" id="GO:0008623">
    <property type="term" value="C:CHRAC"/>
    <property type="evidence" value="ECO:0007669"/>
    <property type="project" value="TreeGrafter"/>
</dbReference>
<feature type="compositionally biased region" description="Acidic residues" evidence="3">
    <location>
        <begin position="1"/>
        <end position="17"/>
    </location>
</feature>
<feature type="region of interest" description="Disordered" evidence="3">
    <location>
        <begin position="1"/>
        <end position="51"/>
    </location>
</feature>
<dbReference type="SUPFAM" id="SSF47113">
    <property type="entry name" value="Histone-fold"/>
    <property type="match status" value="1"/>
</dbReference>
<dbReference type="Pfam" id="PF00808">
    <property type="entry name" value="CBFD_NFYB_HMF"/>
    <property type="match status" value="1"/>
</dbReference>
<dbReference type="AlphaFoldDB" id="A0A371CAZ4"/>
<feature type="compositionally biased region" description="Low complexity" evidence="3">
    <location>
        <begin position="165"/>
        <end position="178"/>
    </location>
</feature>
<reference evidence="5 6" key="1">
    <citation type="submission" date="2018-07" db="EMBL/GenBank/DDBJ databases">
        <title>Draft Genome Assemblies for Five Robust Yarrowia lipolytica Strains Exhibiting High Lipid Production and Pentose Sugar Utilization and Sugar Alcohol Secretion from Undetoxified Lignocellulosic Biomass Hydrolysates.</title>
        <authorList>
            <consortium name="DOE Joint Genome Institute"/>
            <person name="Walker C."/>
            <person name="Ryu S."/>
            <person name="Na H."/>
            <person name="Zane M."/>
            <person name="LaButti K."/>
            <person name="Lipzen A."/>
            <person name="Haridas S."/>
            <person name="Barry K."/>
            <person name="Grigoriev I.V."/>
            <person name="Quarterman J."/>
            <person name="Slininger P."/>
            <person name="Dien B."/>
            <person name="Trinh C.T."/>
        </authorList>
    </citation>
    <scope>NUCLEOTIDE SEQUENCE [LARGE SCALE GENOMIC DNA]</scope>
    <source>
        <strain evidence="5 6">YB392</strain>
    </source>
</reference>
<gene>
    <name evidence="5" type="ORF">B0I71DRAFT_94669</name>
</gene>
<evidence type="ECO:0000259" key="4">
    <source>
        <dbReference type="Pfam" id="PF00808"/>
    </source>
</evidence>
<dbReference type="GO" id="GO:0006261">
    <property type="term" value="P:DNA-templated DNA replication"/>
    <property type="evidence" value="ECO:0007669"/>
    <property type="project" value="TreeGrafter"/>
</dbReference>
<dbReference type="InterPro" id="IPR009072">
    <property type="entry name" value="Histone-fold"/>
</dbReference>
<evidence type="ECO:0000256" key="3">
    <source>
        <dbReference type="SAM" id="MobiDB-lite"/>
    </source>
</evidence>
<feature type="domain" description="Transcription factor CBF/NF-Y/archaeal histone" evidence="4">
    <location>
        <begin position="53"/>
        <end position="116"/>
    </location>
</feature>
<evidence type="ECO:0000313" key="6">
    <source>
        <dbReference type="Proteomes" id="UP000256601"/>
    </source>
</evidence>
<dbReference type="InterPro" id="IPR003958">
    <property type="entry name" value="CBFA_NFYB_domain"/>
</dbReference>
<comment type="subcellular location">
    <subcellularLocation>
        <location evidence="1">Nucleus</location>
    </subcellularLocation>
</comment>
<dbReference type="VEuPathDB" id="FungiDB:YALI1_A03351g"/>
<dbReference type="Proteomes" id="UP000256601">
    <property type="component" value="Unassembled WGS sequence"/>
</dbReference>
<evidence type="ECO:0000256" key="2">
    <source>
        <dbReference type="ARBA" id="ARBA00023242"/>
    </source>
</evidence>
<protein>
    <submittedName>
        <fullName evidence="5">Histone-fold-containing protein</fullName>
    </submittedName>
</protein>
<feature type="compositionally biased region" description="Polar residues" evidence="3">
    <location>
        <begin position="179"/>
        <end position="189"/>
    </location>
</feature>
<dbReference type="GO" id="GO:0046982">
    <property type="term" value="F:protein heterodimerization activity"/>
    <property type="evidence" value="ECO:0007669"/>
    <property type="project" value="InterPro"/>
</dbReference>
<dbReference type="OMA" id="HEGENDQ"/>
<evidence type="ECO:0000256" key="1">
    <source>
        <dbReference type="ARBA" id="ARBA00004123"/>
    </source>
</evidence>
<name>A0A371CAZ4_YARLL</name>
<dbReference type="VEuPathDB" id="FungiDB:YALI0_A02937g"/>
<feature type="region of interest" description="Disordered" evidence="3">
    <location>
        <begin position="165"/>
        <end position="205"/>
    </location>
</feature>